<name>A0A7G7XCT6_9PSED</name>
<gene>
    <name evidence="3" type="ORF">GGI48_00880</name>
</gene>
<organism evidence="3 4">
    <name type="scientific">Pseudomonas protegens</name>
    <dbReference type="NCBI Taxonomy" id="380021"/>
    <lineage>
        <taxon>Bacteria</taxon>
        <taxon>Pseudomonadati</taxon>
        <taxon>Pseudomonadota</taxon>
        <taxon>Gammaproteobacteria</taxon>
        <taxon>Pseudomonadales</taxon>
        <taxon>Pseudomonadaceae</taxon>
        <taxon>Pseudomonas</taxon>
    </lineage>
</organism>
<dbReference type="Pfam" id="PF00497">
    <property type="entry name" value="SBP_bac_3"/>
    <property type="match status" value="1"/>
</dbReference>
<dbReference type="Proteomes" id="UP000515277">
    <property type="component" value="Chromosome"/>
</dbReference>
<protein>
    <submittedName>
        <fullName evidence="3">Transporter substrate-binding domain-containing protein</fullName>
    </submittedName>
</protein>
<dbReference type="SUPFAM" id="SSF53850">
    <property type="entry name" value="Periplasmic binding protein-like II"/>
    <property type="match status" value="1"/>
</dbReference>
<dbReference type="RefSeq" id="WP_179596343.1">
    <property type="nucleotide sequence ID" value="NZ_CP060201.1"/>
</dbReference>
<evidence type="ECO:0000259" key="2">
    <source>
        <dbReference type="SMART" id="SM00062"/>
    </source>
</evidence>
<evidence type="ECO:0000256" key="1">
    <source>
        <dbReference type="SAM" id="SignalP"/>
    </source>
</evidence>
<accession>A0A7G7XCT6</accession>
<keyword evidence="1" id="KW-0732">Signal</keyword>
<proteinExistence type="predicted"/>
<dbReference type="InterPro" id="IPR001638">
    <property type="entry name" value="Solute-binding_3/MltF_N"/>
</dbReference>
<sequence>MKWMLQALLPLLSLTAQAGELRMLTDNHPPLHFQQGPHMTGFAVEVVQALAQRTGDPVQVQQRPMLRALRDASEDADTAVFTILRTQEREARYQWVGPLMRTETALYTRRSDDLQISDLSQTRGQIAVPRKWLVYGYLKQQGLDNLWGVDSPEIMMRLLQIGRVHYVVADTMSVSTFASNVGLPFEQLRYQMPLMHQDAYIAFSPKVDAAQVARWQRALDAMKDDGSLQAFMQRWHIDHPPPQVGGFKP</sequence>
<dbReference type="AlphaFoldDB" id="A0A7G7XCT6"/>
<dbReference type="PANTHER" id="PTHR38834:SF3">
    <property type="entry name" value="SOLUTE-BINDING PROTEIN FAMILY 3_N-TERMINAL DOMAIN-CONTAINING PROTEIN"/>
    <property type="match status" value="1"/>
</dbReference>
<dbReference type="SMART" id="SM00062">
    <property type="entry name" value="PBPb"/>
    <property type="match status" value="1"/>
</dbReference>
<dbReference type="Gene3D" id="3.40.190.10">
    <property type="entry name" value="Periplasmic binding protein-like II"/>
    <property type="match status" value="2"/>
</dbReference>
<feature type="chain" id="PRO_5030163281" evidence="1">
    <location>
        <begin position="19"/>
        <end position="249"/>
    </location>
</feature>
<feature type="signal peptide" evidence="1">
    <location>
        <begin position="1"/>
        <end position="18"/>
    </location>
</feature>
<dbReference type="PANTHER" id="PTHR38834">
    <property type="entry name" value="PERIPLASMIC SUBSTRATE BINDING PROTEIN FAMILY 3"/>
    <property type="match status" value="1"/>
</dbReference>
<feature type="domain" description="Solute-binding protein family 3/N-terminal" evidence="2">
    <location>
        <begin position="20"/>
        <end position="238"/>
    </location>
</feature>
<reference evidence="4" key="1">
    <citation type="journal article" date="2020" name="Microbiol. Resour. Announc.">
        <title>Complete genome sequences of four natural Pseudomonas isolates that catabolize a wide range of aromatic compounds relevant to lignin valorization.</title>
        <authorList>
            <person name="Hatmaker E.A."/>
            <person name="Presley G."/>
            <person name="Cannon O."/>
            <person name="Guss A.M."/>
            <person name="Elkins J.G."/>
        </authorList>
    </citation>
    <scope>NUCLEOTIDE SEQUENCE [LARGE SCALE GENOMIC DNA]</scope>
    <source>
        <strain evidence="4">H1F5C</strain>
    </source>
</reference>
<dbReference type="EMBL" id="CP060201">
    <property type="protein sequence ID" value="QNH77781.1"/>
    <property type="molecule type" value="Genomic_DNA"/>
</dbReference>
<evidence type="ECO:0000313" key="4">
    <source>
        <dbReference type="Proteomes" id="UP000515277"/>
    </source>
</evidence>
<evidence type="ECO:0000313" key="3">
    <source>
        <dbReference type="EMBL" id="QNH77781.1"/>
    </source>
</evidence>